<organism evidence="1 2">
    <name type="scientific">Cricetulus griseus</name>
    <name type="common">Chinese hamster</name>
    <name type="synonym">Cricetulus barabensis griseus</name>
    <dbReference type="NCBI Taxonomy" id="10029"/>
    <lineage>
        <taxon>Eukaryota</taxon>
        <taxon>Metazoa</taxon>
        <taxon>Chordata</taxon>
        <taxon>Craniata</taxon>
        <taxon>Vertebrata</taxon>
        <taxon>Euteleostomi</taxon>
        <taxon>Mammalia</taxon>
        <taxon>Eutheria</taxon>
        <taxon>Euarchontoglires</taxon>
        <taxon>Glires</taxon>
        <taxon>Rodentia</taxon>
        <taxon>Myomorpha</taxon>
        <taxon>Muroidea</taxon>
        <taxon>Cricetidae</taxon>
        <taxon>Cricetinae</taxon>
        <taxon>Cricetulus</taxon>
    </lineage>
</organism>
<sequence>MQQPFICQWGTLEIQRVFRLQTAERLPQKLSHIINMYYRDASYRPQMSQDRTKKTLP</sequence>
<dbReference type="Proteomes" id="UP000001075">
    <property type="component" value="Unassembled WGS sequence"/>
</dbReference>
<reference evidence="2" key="1">
    <citation type="journal article" date="2011" name="Nat. Biotechnol.">
        <title>The genomic sequence of the Chinese hamster ovary (CHO)-K1 cell line.</title>
        <authorList>
            <person name="Xu X."/>
            <person name="Nagarajan H."/>
            <person name="Lewis N.E."/>
            <person name="Pan S."/>
            <person name="Cai Z."/>
            <person name="Liu X."/>
            <person name="Chen W."/>
            <person name="Xie M."/>
            <person name="Wang W."/>
            <person name="Hammond S."/>
            <person name="Andersen M.R."/>
            <person name="Neff N."/>
            <person name="Passarelli B."/>
            <person name="Koh W."/>
            <person name="Fan H.C."/>
            <person name="Wang J."/>
            <person name="Gui Y."/>
            <person name="Lee K.H."/>
            <person name="Betenbaugh M.J."/>
            <person name="Quake S.R."/>
            <person name="Famili I."/>
            <person name="Palsson B.O."/>
            <person name="Wang J."/>
        </authorList>
    </citation>
    <scope>NUCLEOTIDE SEQUENCE [LARGE SCALE GENOMIC DNA]</scope>
    <source>
        <strain evidence="2">CHO K1 cell line</strain>
    </source>
</reference>
<gene>
    <name evidence="1" type="ORF">I79_000045</name>
</gene>
<dbReference type="InParanoid" id="G3GRA2"/>
<proteinExistence type="predicted"/>
<dbReference type="AlphaFoldDB" id="G3GRA2"/>
<name>G3GRA2_CRIGR</name>
<evidence type="ECO:0000313" key="1">
    <source>
        <dbReference type="EMBL" id="EGV92502.1"/>
    </source>
</evidence>
<accession>G3GRA2</accession>
<protein>
    <submittedName>
        <fullName evidence="1">Uncharacterized protein</fullName>
    </submittedName>
</protein>
<evidence type="ECO:0000313" key="2">
    <source>
        <dbReference type="Proteomes" id="UP000001075"/>
    </source>
</evidence>
<dbReference type="EMBL" id="JH000002">
    <property type="protein sequence ID" value="EGV92502.1"/>
    <property type="molecule type" value="Genomic_DNA"/>
</dbReference>